<dbReference type="EMBL" id="JAHUTJ010041768">
    <property type="protein sequence ID" value="MED6280512.1"/>
    <property type="molecule type" value="Genomic_DNA"/>
</dbReference>
<sequence length="77" mass="8280">MSASRLLRLDQSGCERGVGGRNSPETSGSESNLTTNTPQIRTSPRPIIPQGITFKDLLHGRHRSSAELRPSSTPSPP</sequence>
<dbReference type="Proteomes" id="UP001352852">
    <property type="component" value="Unassembled WGS sequence"/>
</dbReference>
<reference evidence="2 3" key="1">
    <citation type="submission" date="2021-06" db="EMBL/GenBank/DDBJ databases">
        <authorList>
            <person name="Palmer J.M."/>
        </authorList>
    </citation>
    <scope>NUCLEOTIDE SEQUENCE [LARGE SCALE GENOMIC DNA]</scope>
    <source>
        <strain evidence="2 3">CL_MEX2019</strain>
        <tissue evidence="2">Muscle</tissue>
    </source>
</reference>
<evidence type="ECO:0000313" key="2">
    <source>
        <dbReference type="EMBL" id="MED6280512.1"/>
    </source>
</evidence>
<protein>
    <submittedName>
        <fullName evidence="2">Uncharacterized protein</fullName>
    </submittedName>
</protein>
<name>A0ABU7DZQ5_9TELE</name>
<proteinExistence type="predicted"/>
<evidence type="ECO:0000313" key="3">
    <source>
        <dbReference type="Proteomes" id="UP001352852"/>
    </source>
</evidence>
<feature type="region of interest" description="Disordered" evidence="1">
    <location>
        <begin position="58"/>
        <end position="77"/>
    </location>
</feature>
<feature type="region of interest" description="Disordered" evidence="1">
    <location>
        <begin position="1"/>
        <end position="48"/>
    </location>
</feature>
<accession>A0ABU7DZQ5</accession>
<keyword evidence="3" id="KW-1185">Reference proteome</keyword>
<comment type="caution">
    <text evidence="2">The sequence shown here is derived from an EMBL/GenBank/DDBJ whole genome shotgun (WGS) entry which is preliminary data.</text>
</comment>
<feature type="compositionally biased region" description="Polar residues" evidence="1">
    <location>
        <begin position="23"/>
        <end position="42"/>
    </location>
</feature>
<evidence type="ECO:0000256" key="1">
    <source>
        <dbReference type="SAM" id="MobiDB-lite"/>
    </source>
</evidence>
<gene>
    <name evidence="2" type="ORF">CHARACLAT_011635</name>
</gene>
<organism evidence="2 3">
    <name type="scientific">Characodon lateralis</name>
    <dbReference type="NCBI Taxonomy" id="208331"/>
    <lineage>
        <taxon>Eukaryota</taxon>
        <taxon>Metazoa</taxon>
        <taxon>Chordata</taxon>
        <taxon>Craniata</taxon>
        <taxon>Vertebrata</taxon>
        <taxon>Euteleostomi</taxon>
        <taxon>Actinopterygii</taxon>
        <taxon>Neopterygii</taxon>
        <taxon>Teleostei</taxon>
        <taxon>Neoteleostei</taxon>
        <taxon>Acanthomorphata</taxon>
        <taxon>Ovalentaria</taxon>
        <taxon>Atherinomorphae</taxon>
        <taxon>Cyprinodontiformes</taxon>
        <taxon>Goodeidae</taxon>
        <taxon>Characodon</taxon>
    </lineage>
</organism>